<dbReference type="GO" id="GO:0016559">
    <property type="term" value="P:peroxisome fission"/>
    <property type="evidence" value="ECO:0007669"/>
    <property type="project" value="TreeGrafter"/>
</dbReference>
<dbReference type="PANTHER" id="PTHR11566:SF21">
    <property type="entry name" value="DYNAMIN RELATED PROTEIN 1, ISOFORM A"/>
    <property type="match status" value="1"/>
</dbReference>
<dbReference type="Pfam" id="PF00350">
    <property type="entry name" value="Dynamin_N"/>
    <property type="match status" value="1"/>
</dbReference>
<dbReference type="GO" id="GO:0005739">
    <property type="term" value="C:mitochondrion"/>
    <property type="evidence" value="ECO:0007669"/>
    <property type="project" value="TreeGrafter"/>
</dbReference>
<dbReference type="InterPro" id="IPR022812">
    <property type="entry name" value="Dynamin"/>
</dbReference>
<dbReference type="GO" id="GO:0048312">
    <property type="term" value="P:intracellular distribution of mitochondria"/>
    <property type="evidence" value="ECO:0007669"/>
    <property type="project" value="TreeGrafter"/>
</dbReference>
<evidence type="ECO:0000259" key="4">
    <source>
        <dbReference type="PROSITE" id="PS51388"/>
    </source>
</evidence>
<keyword evidence="2" id="KW-0342">GTP-binding</keyword>
<dbReference type="Gene3D" id="3.40.50.300">
    <property type="entry name" value="P-loop containing nucleotide triphosphate hydrolases"/>
    <property type="match status" value="1"/>
</dbReference>
<dbReference type="InterPro" id="IPR001401">
    <property type="entry name" value="Dynamin_GTPase"/>
</dbReference>
<organism evidence="6 7">
    <name type="scientific">Collybiopsis confluens</name>
    <dbReference type="NCBI Taxonomy" id="2823264"/>
    <lineage>
        <taxon>Eukaryota</taxon>
        <taxon>Fungi</taxon>
        <taxon>Dikarya</taxon>
        <taxon>Basidiomycota</taxon>
        <taxon>Agaricomycotina</taxon>
        <taxon>Agaricomycetes</taxon>
        <taxon>Agaricomycetidae</taxon>
        <taxon>Agaricales</taxon>
        <taxon>Marasmiineae</taxon>
        <taxon>Omphalotaceae</taxon>
        <taxon>Collybiopsis</taxon>
    </lineage>
</organism>
<dbReference type="EMBL" id="JAACJN010000275">
    <property type="protein sequence ID" value="KAF5352891.1"/>
    <property type="molecule type" value="Genomic_DNA"/>
</dbReference>
<dbReference type="AlphaFoldDB" id="A0A8H5D542"/>
<dbReference type="SUPFAM" id="SSF52540">
    <property type="entry name" value="P-loop containing nucleoside triphosphate hydrolases"/>
    <property type="match status" value="1"/>
</dbReference>
<dbReference type="GO" id="GO:0008017">
    <property type="term" value="F:microtubule binding"/>
    <property type="evidence" value="ECO:0007669"/>
    <property type="project" value="TreeGrafter"/>
</dbReference>
<gene>
    <name evidence="6" type="ORF">D9757_012099</name>
</gene>
<evidence type="ECO:0000259" key="5">
    <source>
        <dbReference type="PROSITE" id="PS51718"/>
    </source>
</evidence>
<dbReference type="CDD" id="cd08771">
    <property type="entry name" value="DLP_1"/>
    <property type="match status" value="1"/>
</dbReference>
<dbReference type="SMART" id="SM00053">
    <property type="entry name" value="DYNc"/>
    <property type="match status" value="1"/>
</dbReference>
<dbReference type="GO" id="GO:0016020">
    <property type="term" value="C:membrane"/>
    <property type="evidence" value="ECO:0007669"/>
    <property type="project" value="TreeGrafter"/>
</dbReference>
<evidence type="ECO:0000256" key="1">
    <source>
        <dbReference type="ARBA" id="ARBA00022741"/>
    </source>
</evidence>
<dbReference type="GO" id="GO:0003924">
    <property type="term" value="F:GTPase activity"/>
    <property type="evidence" value="ECO:0007669"/>
    <property type="project" value="InterPro"/>
</dbReference>
<reference evidence="6 7" key="1">
    <citation type="journal article" date="2020" name="ISME J.">
        <title>Uncovering the hidden diversity of litter-decomposition mechanisms in mushroom-forming fungi.</title>
        <authorList>
            <person name="Floudas D."/>
            <person name="Bentzer J."/>
            <person name="Ahren D."/>
            <person name="Johansson T."/>
            <person name="Persson P."/>
            <person name="Tunlid A."/>
        </authorList>
    </citation>
    <scope>NUCLEOTIDE SEQUENCE [LARGE SCALE GENOMIC DNA]</scope>
    <source>
        <strain evidence="6 7">CBS 406.79</strain>
    </source>
</reference>
<keyword evidence="1" id="KW-0547">Nucleotide-binding</keyword>
<dbReference type="GO" id="GO:0006897">
    <property type="term" value="P:endocytosis"/>
    <property type="evidence" value="ECO:0007669"/>
    <property type="project" value="TreeGrafter"/>
</dbReference>
<dbReference type="GO" id="GO:0000266">
    <property type="term" value="P:mitochondrial fission"/>
    <property type="evidence" value="ECO:0007669"/>
    <property type="project" value="TreeGrafter"/>
</dbReference>
<dbReference type="InterPro" id="IPR000375">
    <property type="entry name" value="Dynamin_stalk"/>
</dbReference>
<evidence type="ECO:0000313" key="7">
    <source>
        <dbReference type="Proteomes" id="UP000518752"/>
    </source>
</evidence>
<dbReference type="PROSITE" id="PS51718">
    <property type="entry name" value="G_DYNAMIN_2"/>
    <property type="match status" value="1"/>
</dbReference>
<evidence type="ECO:0000256" key="3">
    <source>
        <dbReference type="SAM" id="MobiDB-lite"/>
    </source>
</evidence>
<dbReference type="PANTHER" id="PTHR11566">
    <property type="entry name" value="DYNAMIN"/>
    <property type="match status" value="1"/>
</dbReference>
<dbReference type="Pfam" id="PF01031">
    <property type="entry name" value="Dynamin_M"/>
    <property type="match status" value="1"/>
</dbReference>
<dbReference type="InterPro" id="IPR030381">
    <property type="entry name" value="G_DYNAMIN_dom"/>
</dbReference>
<accession>A0A8H5D542</accession>
<dbReference type="PRINTS" id="PR00195">
    <property type="entry name" value="DYNAMIN"/>
</dbReference>
<dbReference type="Pfam" id="PF02212">
    <property type="entry name" value="GED"/>
    <property type="match status" value="1"/>
</dbReference>
<dbReference type="InterPro" id="IPR045063">
    <property type="entry name" value="Dynamin_N"/>
</dbReference>
<dbReference type="Gene3D" id="1.20.120.1240">
    <property type="entry name" value="Dynamin, middle domain"/>
    <property type="match status" value="1"/>
</dbReference>
<keyword evidence="7" id="KW-1185">Reference proteome</keyword>
<dbReference type="PROSITE" id="PS51388">
    <property type="entry name" value="GED"/>
    <property type="match status" value="1"/>
</dbReference>
<feature type="compositionally biased region" description="Low complexity" evidence="3">
    <location>
        <begin position="1"/>
        <end position="16"/>
    </location>
</feature>
<proteinExistence type="predicted"/>
<dbReference type="InterPro" id="IPR027417">
    <property type="entry name" value="P-loop_NTPase"/>
</dbReference>
<dbReference type="GO" id="GO:0005874">
    <property type="term" value="C:microtubule"/>
    <property type="evidence" value="ECO:0007669"/>
    <property type="project" value="TreeGrafter"/>
</dbReference>
<dbReference type="InterPro" id="IPR020850">
    <property type="entry name" value="GED_dom"/>
</dbReference>
<feature type="domain" description="GED" evidence="4">
    <location>
        <begin position="646"/>
        <end position="728"/>
    </location>
</feature>
<sequence>MTRRGASNAKGNSSSGTETDKQALVGGSDVSGSDYAKRSKVLMQLYQELCALGADMFFDLPKIAVVGAQSAGKSSLIEAVSGISVPRDSGICTRCPVEISMSSLADEWKCTISLRFEYDPSGNQQQVSALKLFCTLSSSEKPSVDLWLRRAQASILHPERPISDFQTMTLGELKRLRPGEGSMLSFSRNVIQVRLEDPEATDLTFVDLPGLSILPCLIQNASDEEILLAQDLVNTNIQGSNTLILVTIPMSGSYILSKIDGTTILKNTIDEMENQEAAKLAKKMDSSGNRTIGVLTKPDSMSSGAIGSRQRWQDVLQGRIYPLHHGYYCVRLADDAERALRLTRIESERLSADFFAKTEPWGTLDQSRFGVPNFVRDISQLLLMMIETNLPQLKLIVEQLISDFSEKLGNMPKALTTEPTTEIILGISKFCRDLRDAVMGEDHKRLVQQNKAHYEELKTAIEQTNPEFWPFYSKSDYRNPGLHVGVRSMGPLDLQDVQNEIADATGWELLGIIPFDAVKNIFLKSTSTWRPSTIKCFNSVFKTTRDTAEELVRCHFKQFKKLEFLINTLCSERLDECKNEVMAHLEKLLKHESEPLFTLNPLFEKEQTTWYQKYSDSYQNSWQFHRLYPNKAASLMASESMTDRNALRVMAIVSAYFPVASKRLIDAIPLGIEHQLNQLFAKTIEQTFIERIMLGPQADVAGRLKDLLSEDKEVADRRQSLEERLARV</sequence>
<protein>
    <submittedName>
        <fullName evidence="6">Uncharacterized protein</fullName>
    </submittedName>
</protein>
<comment type="caution">
    <text evidence="6">The sequence shown here is derived from an EMBL/GenBank/DDBJ whole genome shotgun (WGS) entry which is preliminary data.</text>
</comment>
<dbReference type="GO" id="GO:0005525">
    <property type="term" value="F:GTP binding"/>
    <property type="evidence" value="ECO:0007669"/>
    <property type="project" value="InterPro"/>
</dbReference>
<feature type="region of interest" description="Disordered" evidence="3">
    <location>
        <begin position="1"/>
        <end position="25"/>
    </location>
</feature>
<evidence type="ECO:0000313" key="6">
    <source>
        <dbReference type="EMBL" id="KAF5352891.1"/>
    </source>
</evidence>
<name>A0A8H5D542_9AGAR</name>
<feature type="domain" description="Dynamin-type G" evidence="5">
    <location>
        <begin position="57"/>
        <end position="391"/>
    </location>
</feature>
<evidence type="ECO:0000256" key="2">
    <source>
        <dbReference type="ARBA" id="ARBA00023134"/>
    </source>
</evidence>
<dbReference type="Proteomes" id="UP000518752">
    <property type="component" value="Unassembled WGS sequence"/>
</dbReference>
<dbReference type="InterPro" id="IPR003130">
    <property type="entry name" value="GED"/>
</dbReference>
<dbReference type="OrthoDB" id="5061070at2759"/>